<dbReference type="InterPro" id="IPR051045">
    <property type="entry name" value="TonB-dependent_transducer"/>
</dbReference>
<feature type="domain" description="TonB C-terminal" evidence="12">
    <location>
        <begin position="191"/>
        <end position="289"/>
    </location>
</feature>
<reference evidence="14" key="1">
    <citation type="submission" date="2023-07" db="EMBL/GenBank/DDBJ databases">
        <title>The carbon used by Thiothrix.</title>
        <authorList>
            <person name="Chen L."/>
        </authorList>
    </citation>
    <scope>NUCLEOTIDE SEQUENCE [LARGE SCALE GENOMIC DNA]</scope>
</reference>
<keyword evidence="7" id="KW-0653">Protein transport</keyword>
<comment type="similarity">
    <text evidence="2">Belongs to the TonB family.</text>
</comment>
<evidence type="ECO:0000256" key="5">
    <source>
        <dbReference type="ARBA" id="ARBA00022519"/>
    </source>
</evidence>
<dbReference type="Proteomes" id="UP001308005">
    <property type="component" value="Unassembled WGS sequence"/>
</dbReference>
<gene>
    <name evidence="13" type="ORF">VSS37_21125</name>
</gene>
<evidence type="ECO:0000256" key="9">
    <source>
        <dbReference type="ARBA" id="ARBA00023136"/>
    </source>
</evidence>
<protein>
    <submittedName>
        <fullName evidence="13">TonB family protein</fullName>
    </submittedName>
</protein>
<accession>A0ABU6D5B8</accession>
<evidence type="ECO:0000256" key="4">
    <source>
        <dbReference type="ARBA" id="ARBA00022475"/>
    </source>
</evidence>
<evidence type="ECO:0000313" key="14">
    <source>
        <dbReference type="Proteomes" id="UP001308005"/>
    </source>
</evidence>
<sequence>MHVLPMNLADEPLTITFPIAAVLHLMLIFGIGFLPAPDPSKQLAPVLDITLVQTHSEQAPDKVDFIAQANQEASGSSDEKNRPQSPLSSLQPIESTGESPVQSEASSPDSQLKLQPQILTTKGETFKHVDKAPEQPEEEDVPVADERTDSTQEIAQLLAEMDEEEARYARRPRIHFIDAVSAKSAVEAEYIDAWVKKIERIGNINFPEEAIARNLSGKLILNATLDHDGRVVNAQISLSSGYDVLDKAALRIVRLAGPYPPLPEEIRRKWDQLNITRTWIFHSGTLNTQ</sequence>
<feature type="region of interest" description="Disordered" evidence="10">
    <location>
        <begin position="70"/>
        <end position="148"/>
    </location>
</feature>
<keyword evidence="6 11" id="KW-0812">Transmembrane</keyword>
<dbReference type="Pfam" id="PF03544">
    <property type="entry name" value="TonB_C"/>
    <property type="match status" value="1"/>
</dbReference>
<keyword evidence="9 11" id="KW-0472">Membrane</keyword>
<evidence type="ECO:0000313" key="13">
    <source>
        <dbReference type="EMBL" id="MEB4593494.1"/>
    </source>
</evidence>
<evidence type="ECO:0000256" key="2">
    <source>
        <dbReference type="ARBA" id="ARBA00006555"/>
    </source>
</evidence>
<evidence type="ECO:0000256" key="11">
    <source>
        <dbReference type="SAM" id="Phobius"/>
    </source>
</evidence>
<dbReference type="EMBL" id="JAYMYJ010000160">
    <property type="protein sequence ID" value="MEB4593494.1"/>
    <property type="molecule type" value="Genomic_DNA"/>
</dbReference>
<dbReference type="NCBIfam" id="TIGR01352">
    <property type="entry name" value="tonB_Cterm"/>
    <property type="match status" value="1"/>
</dbReference>
<feature type="transmembrane region" description="Helical" evidence="11">
    <location>
        <begin position="15"/>
        <end position="34"/>
    </location>
</feature>
<evidence type="ECO:0000256" key="1">
    <source>
        <dbReference type="ARBA" id="ARBA00004383"/>
    </source>
</evidence>
<name>A0ABU6D5B8_9GAMM</name>
<comment type="caution">
    <text evidence="13">The sequence shown here is derived from an EMBL/GenBank/DDBJ whole genome shotgun (WGS) entry which is preliminary data.</text>
</comment>
<dbReference type="InterPro" id="IPR006260">
    <property type="entry name" value="TonB/TolA_C"/>
</dbReference>
<keyword evidence="5" id="KW-0997">Cell inner membrane</keyword>
<keyword evidence="3" id="KW-0813">Transport</keyword>
<keyword evidence="4" id="KW-1003">Cell membrane</keyword>
<dbReference type="Gene3D" id="3.30.1150.10">
    <property type="match status" value="1"/>
</dbReference>
<dbReference type="RefSeq" id="WP_324698441.1">
    <property type="nucleotide sequence ID" value="NZ_JAYMYJ010000160.1"/>
</dbReference>
<evidence type="ECO:0000256" key="6">
    <source>
        <dbReference type="ARBA" id="ARBA00022692"/>
    </source>
</evidence>
<dbReference type="SUPFAM" id="SSF74653">
    <property type="entry name" value="TolA/TonB C-terminal domain"/>
    <property type="match status" value="1"/>
</dbReference>
<evidence type="ECO:0000256" key="3">
    <source>
        <dbReference type="ARBA" id="ARBA00022448"/>
    </source>
</evidence>
<dbReference type="PANTHER" id="PTHR33446">
    <property type="entry name" value="PROTEIN TONB-RELATED"/>
    <property type="match status" value="1"/>
</dbReference>
<comment type="subcellular location">
    <subcellularLocation>
        <location evidence="1">Cell inner membrane</location>
        <topology evidence="1">Single-pass membrane protein</topology>
        <orientation evidence="1">Periplasmic side</orientation>
    </subcellularLocation>
</comment>
<feature type="compositionally biased region" description="Basic and acidic residues" evidence="10">
    <location>
        <begin position="124"/>
        <end position="134"/>
    </location>
</feature>
<evidence type="ECO:0000256" key="10">
    <source>
        <dbReference type="SAM" id="MobiDB-lite"/>
    </source>
</evidence>
<dbReference type="PROSITE" id="PS52015">
    <property type="entry name" value="TONB_CTD"/>
    <property type="match status" value="1"/>
</dbReference>
<keyword evidence="14" id="KW-1185">Reference proteome</keyword>
<evidence type="ECO:0000256" key="8">
    <source>
        <dbReference type="ARBA" id="ARBA00022989"/>
    </source>
</evidence>
<dbReference type="PANTHER" id="PTHR33446:SF11">
    <property type="entry name" value="TONB3"/>
    <property type="match status" value="1"/>
</dbReference>
<proteinExistence type="inferred from homology"/>
<keyword evidence="8 11" id="KW-1133">Transmembrane helix</keyword>
<feature type="compositionally biased region" description="Polar residues" evidence="10">
    <location>
        <begin position="83"/>
        <end position="123"/>
    </location>
</feature>
<organism evidence="13 14">
    <name type="scientific">Candidatus Thiothrix phosphatis</name>
    <dbReference type="NCBI Taxonomy" id="3112415"/>
    <lineage>
        <taxon>Bacteria</taxon>
        <taxon>Pseudomonadati</taxon>
        <taxon>Pseudomonadota</taxon>
        <taxon>Gammaproteobacteria</taxon>
        <taxon>Thiotrichales</taxon>
        <taxon>Thiotrichaceae</taxon>
        <taxon>Thiothrix</taxon>
    </lineage>
</organism>
<dbReference type="InterPro" id="IPR037682">
    <property type="entry name" value="TonB_C"/>
</dbReference>
<reference evidence="13 14" key="2">
    <citation type="submission" date="2024-01" db="EMBL/GenBank/DDBJ databases">
        <authorList>
            <person name="Xie X."/>
        </authorList>
    </citation>
    <scope>NUCLEOTIDE SEQUENCE [LARGE SCALE GENOMIC DNA]</scope>
    <source>
        <strain evidence="13">SCUT-1</strain>
    </source>
</reference>
<evidence type="ECO:0000256" key="7">
    <source>
        <dbReference type="ARBA" id="ARBA00022927"/>
    </source>
</evidence>
<evidence type="ECO:0000259" key="12">
    <source>
        <dbReference type="PROSITE" id="PS52015"/>
    </source>
</evidence>